<feature type="chain" id="PRO_5002222982" evidence="1">
    <location>
        <begin position="24"/>
        <end position="71"/>
    </location>
</feature>
<reference evidence="3 4" key="1">
    <citation type="submission" date="2014-04" db="EMBL/GenBank/DDBJ databases">
        <authorList>
            <consortium name="DOE Joint Genome Institute"/>
            <person name="Kuo A."/>
            <person name="Kohler A."/>
            <person name="Nagy L.G."/>
            <person name="Floudas D."/>
            <person name="Copeland A."/>
            <person name="Barry K.W."/>
            <person name="Cichocki N."/>
            <person name="Veneault-Fourrey C."/>
            <person name="LaButti K."/>
            <person name="Lindquist E.A."/>
            <person name="Lipzen A."/>
            <person name="Lundell T."/>
            <person name="Morin E."/>
            <person name="Murat C."/>
            <person name="Sun H."/>
            <person name="Tunlid A."/>
            <person name="Henrissat B."/>
            <person name="Grigoriev I.V."/>
            <person name="Hibbett D.S."/>
            <person name="Martin F."/>
            <person name="Nordberg H.P."/>
            <person name="Cantor M.N."/>
            <person name="Hua S.X."/>
        </authorList>
    </citation>
    <scope>NUCLEOTIDE SEQUENCE [LARGE SCALE GENOMIC DNA]</scope>
    <source>
        <strain evidence="3 4">LaAM-08-1</strain>
    </source>
</reference>
<dbReference type="Pfam" id="PF05699">
    <property type="entry name" value="Dimer_Tnp_hAT"/>
    <property type="match status" value="1"/>
</dbReference>
<feature type="non-terminal residue" evidence="3">
    <location>
        <position position="1"/>
    </location>
</feature>
<dbReference type="GO" id="GO:0046983">
    <property type="term" value="F:protein dimerization activity"/>
    <property type="evidence" value="ECO:0007669"/>
    <property type="project" value="InterPro"/>
</dbReference>
<dbReference type="OrthoDB" id="1715602at2759"/>
<protein>
    <submittedName>
        <fullName evidence="3">Unplaced genomic scaffold K443scaffold_82, whole genome shotgun sequence</fullName>
    </submittedName>
</protein>
<dbReference type="InterPro" id="IPR012337">
    <property type="entry name" value="RNaseH-like_sf"/>
</dbReference>
<keyword evidence="4" id="KW-1185">Reference proteome</keyword>
<dbReference type="EMBL" id="KN838617">
    <property type="protein sequence ID" value="KIK00852.1"/>
    <property type="molecule type" value="Genomic_DNA"/>
</dbReference>
<sequence length="71" mass="7741">CASYPMLLKMAFNLLSIPHELVATSTAVEHVFSQGCQLLHFTCNHLSGASIQSLLCFGDWSQKDLIATSDV</sequence>
<organism evidence="3 4">
    <name type="scientific">Laccaria amethystina LaAM-08-1</name>
    <dbReference type="NCBI Taxonomy" id="1095629"/>
    <lineage>
        <taxon>Eukaryota</taxon>
        <taxon>Fungi</taxon>
        <taxon>Dikarya</taxon>
        <taxon>Basidiomycota</taxon>
        <taxon>Agaricomycotina</taxon>
        <taxon>Agaricomycetes</taxon>
        <taxon>Agaricomycetidae</taxon>
        <taxon>Agaricales</taxon>
        <taxon>Agaricineae</taxon>
        <taxon>Hydnangiaceae</taxon>
        <taxon>Laccaria</taxon>
    </lineage>
</organism>
<gene>
    <name evidence="3" type="ORF">K443DRAFT_68066</name>
</gene>
<feature type="signal peptide" evidence="1">
    <location>
        <begin position="1"/>
        <end position="23"/>
    </location>
</feature>
<reference evidence="4" key="2">
    <citation type="submission" date="2015-01" db="EMBL/GenBank/DDBJ databases">
        <title>Evolutionary Origins and Diversification of the Mycorrhizal Mutualists.</title>
        <authorList>
            <consortium name="DOE Joint Genome Institute"/>
            <consortium name="Mycorrhizal Genomics Consortium"/>
            <person name="Kohler A."/>
            <person name="Kuo A."/>
            <person name="Nagy L.G."/>
            <person name="Floudas D."/>
            <person name="Copeland A."/>
            <person name="Barry K.W."/>
            <person name="Cichocki N."/>
            <person name="Veneault-Fourrey C."/>
            <person name="LaButti K."/>
            <person name="Lindquist E.A."/>
            <person name="Lipzen A."/>
            <person name="Lundell T."/>
            <person name="Morin E."/>
            <person name="Murat C."/>
            <person name="Riley R."/>
            <person name="Ohm R."/>
            <person name="Sun H."/>
            <person name="Tunlid A."/>
            <person name="Henrissat B."/>
            <person name="Grigoriev I.V."/>
            <person name="Hibbett D.S."/>
            <person name="Martin F."/>
        </authorList>
    </citation>
    <scope>NUCLEOTIDE SEQUENCE [LARGE SCALE GENOMIC DNA]</scope>
    <source>
        <strain evidence="4">LaAM-08-1</strain>
    </source>
</reference>
<evidence type="ECO:0000256" key="1">
    <source>
        <dbReference type="SAM" id="SignalP"/>
    </source>
</evidence>
<dbReference type="Proteomes" id="UP000054477">
    <property type="component" value="Unassembled WGS sequence"/>
</dbReference>
<dbReference type="HOGENOM" id="CLU_009123_11_1_1"/>
<evidence type="ECO:0000313" key="3">
    <source>
        <dbReference type="EMBL" id="KIK00852.1"/>
    </source>
</evidence>
<dbReference type="InterPro" id="IPR008906">
    <property type="entry name" value="HATC_C_dom"/>
</dbReference>
<evidence type="ECO:0000313" key="4">
    <source>
        <dbReference type="Proteomes" id="UP000054477"/>
    </source>
</evidence>
<keyword evidence="1" id="KW-0732">Signal</keyword>
<feature type="non-terminal residue" evidence="3">
    <location>
        <position position="71"/>
    </location>
</feature>
<name>A0A0C9XSV7_9AGAR</name>
<dbReference type="SUPFAM" id="SSF53098">
    <property type="entry name" value="Ribonuclease H-like"/>
    <property type="match status" value="1"/>
</dbReference>
<proteinExistence type="predicted"/>
<accession>A0A0C9XSV7</accession>
<evidence type="ECO:0000259" key="2">
    <source>
        <dbReference type="Pfam" id="PF05699"/>
    </source>
</evidence>
<dbReference type="AlphaFoldDB" id="A0A0C9XSV7"/>
<feature type="domain" description="HAT C-terminal dimerisation" evidence="2">
    <location>
        <begin position="2"/>
        <end position="60"/>
    </location>
</feature>